<name>A0A0H5Q4H9_9ZZZZ</name>
<reference evidence="1" key="2">
    <citation type="submission" date="2015-07" db="EMBL/GenBank/DDBJ databases">
        <title>Plasmids, circular viruses and viroids from rat gut.</title>
        <authorList>
            <person name="Jorgensen T.J."/>
            <person name="Hansen M.A."/>
            <person name="Xu Z."/>
            <person name="Tabak M.A."/>
            <person name="Sorensen S.J."/>
            <person name="Hansen L.H."/>
        </authorList>
    </citation>
    <scope>NUCLEOTIDE SEQUENCE</scope>
    <source>
        <strain evidence="1">RGFK1054</strain>
    </source>
</reference>
<proteinExistence type="predicted"/>
<protein>
    <submittedName>
        <fullName evidence="1">Uncharacterized protein</fullName>
    </submittedName>
</protein>
<dbReference type="AlphaFoldDB" id="A0A0H5Q4H9"/>
<evidence type="ECO:0000313" key="1">
    <source>
        <dbReference type="EMBL" id="CRY96314.1"/>
    </source>
</evidence>
<organism evidence="1">
    <name type="scientific">uncultured prokaryote</name>
    <dbReference type="NCBI Taxonomy" id="198431"/>
    <lineage>
        <taxon>unclassified sequences</taxon>
        <taxon>environmental samples</taxon>
    </lineage>
</organism>
<sequence>MANKEARFSLSVYDGIGGGGTFLIHALIPEAATLTQAEAVLGDLASAFTVVSGLGIKEATFAFNSLLEVTPVTGNPNAGAGAVFDYNNSSNPSTFGLWVPGYDPANVLPNGTIDITTDPALTFSAVFDHTGAPAGGVYTNAQYIANHDAIDAFYTNRKRKKRIRP</sequence>
<reference evidence="1" key="1">
    <citation type="submission" date="2015-06" db="EMBL/GenBank/DDBJ databases">
        <authorList>
            <person name="Joergensen T."/>
        </authorList>
    </citation>
    <scope>NUCLEOTIDE SEQUENCE</scope>
    <source>
        <strain evidence="1">RGFK1054</strain>
    </source>
</reference>
<accession>A0A0H5Q4H9</accession>
<dbReference type="EMBL" id="LN853635">
    <property type="protein sequence ID" value="CRY96314.1"/>
    <property type="molecule type" value="Genomic_DNA"/>
</dbReference>